<comment type="cofactor">
    <cofactor evidence="4">
        <name>Mg(2+)</name>
        <dbReference type="ChEBI" id="CHEBI:18420"/>
    </cofactor>
</comment>
<evidence type="ECO:0000256" key="3">
    <source>
        <dbReference type="ARBA" id="ARBA00022840"/>
    </source>
</evidence>
<dbReference type="InterPro" id="IPR037171">
    <property type="entry name" value="NagB/RpiA_transferase-like"/>
</dbReference>
<dbReference type="EC" id="6.3.3.2" evidence="4"/>
<keyword evidence="6" id="KW-1185">Reference proteome</keyword>
<comment type="caution">
    <text evidence="5">The sequence shown here is derived from an EMBL/GenBank/DDBJ whole genome shotgun (WGS) entry which is preliminary data.</text>
</comment>
<dbReference type="Proteomes" id="UP000679950">
    <property type="component" value="Unassembled WGS sequence"/>
</dbReference>
<comment type="similarity">
    <text evidence="1 4">Belongs to the 5-formyltetrahydrofolate cyclo-ligase family.</text>
</comment>
<dbReference type="InterPro" id="IPR024185">
    <property type="entry name" value="FTHF_cligase-like_sf"/>
</dbReference>
<organism evidence="5 6">
    <name type="scientific">Lederbergia ruris</name>
    <dbReference type="NCBI Taxonomy" id="217495"/>
    <lineage>
        <taxon>Bacteria</taxon>
        <taxon>Bacillati</taxon>
        <taxon>Bacillota</taxon>
        <taxon>Bacilli</taxon>
        <taxon>Bacillales</taxon>
        <taxon>Bacillaceae</taxon>
        <taxon>Lederbergia</taxon>
    </lineage>
</organism>
<evidence type="ECO:0000313" key="5">
    <source>
        <dbReference type="EMBL" id="GIN55782.1"/>
    </source>
</evidence>
<keyword evidence="4" id="KW-0479">Metal-binding</keyword>
<evidence type="ECO:0000256" key="2">
    <source>
        <dbReference type="ARBA" id="ARBA00022741"/>
    </source>
</evidence>
<reference evidence="5 6" key="1">
    <citation type="submission" date="2021-03" db="EMBL/GenBank/DDBJ databases">
        <title>Antimicrobial resistance genes in bacteria isolated from Japanese honey, and their potential for conferring macrolide and lincosamide resistance in the American foulbrood pathogen Paenibacillus larvae.</title>
        <authorList>
            <person name="Okamoto M."/>
            <person name="Kumagai M."/>
            <person name="Kanamori H."/>
            <person name="Takamatsu D."/>
        </authorList>
    </citation>
    <scope>NUCLEOTIDE SEQUENCE [LARGE SCALE GENOMIC DNA]</scope>
    <source>
        <strain evidence="5 6">J8TS2</strain>
    </source>
</reference>
<keyword evidence="3 4" id="KW-0067">ATP-binding</keyword>
<comment type="catalytic activity">
    <reaction evidence="4">
        <text>(6S)-5-formyl-5,6,7,8-tetrahydrofolate + ATP = (6R)-5,10-methenyltetrahydrofolate + ADP + phosphate</text>
        <dbReference type="Rhea" id="RHEA:10488"/>
        <dbReference type="ChEBI" id="CHEBI:30616"/>
        <dbReference type="ChEBI" id="CHEBI:43474"/>
        <dbReference type="ChEBI" id="CHEBI:57455"/>
        <dbReference type="ChEBI" id="CHEBI:57457"/>
        <dbReference type="ChEBI" id="CHEBI:456216"/>
        <dbReference type="EC" id="6.3.3.2"/>
    </reaction>
</comment>
<dbReference type="SUPFAM" id="SSF100950">
    <property type="entry name" value="NagB/RpiA/CoA transferase-like"/>
    <property type="match status" value="1"/>
</dbReference>
<dbReference type="PANTHER" id="PTHR23407:SF1">
    <property type="entry name" value="5-FORMYLTETRAHYDROFOLATE CYCLO-LIGASE"/>
    <property type="match status" value="1"/>
</dbReference>
<dbReference type="EMBL" id="BORB01000001">
    <property type="protein sequence ID" value="GIN55782.1"/>
    <property type="molecule type" value="Genomic_DNA"/>
</dbReference>
<evidence type="ECO:0000256" key="4">
    <source>
        <dbReference type="RuleBase" id="RU361279"/>
    </source>
</evidence>
<sequence>MQDLRELDSLQYAQRSFQIGERLYQTTEWKNAQTIGITVSRFPEIDTWSIIRMAWRQGKVVTIPKSSPIQKEMSFYQIKTFLQMEKGYSNLYEPITKETRLFPKSEIDLLIVPGLIFTMKGDRLGFGGGFYDRFLSDYQGYTIALAFTNQIKEKIPTEPYDLPVQKIVTESALIDCVNKE</sequence>
<accession>A0ABQ4KCS7</accession>
<dbReference type="PANTHER" id="PTHR23407">
    <property type="entry name" value="ATPASE INHIBITOR/5-FORMYLTETRAHYDROFOLATE CYCLO-LIGASE"/>
    <property type="match status" value="1"/>
</dbReference>
<keyword evidence="4" id="KW-0460">Magnesium</keyword>
<evidence type="ECO:0000313" key="6">
    <source>
        <dbReference type="Proteomes" id="UP000679950"/>
    </source>
</evidence>
<name>A0ABQ4KCS7_9BACI</name>
<keyword evidence="2 4" id="KW-0547">Nucleotide-binding</keyword>
<dbReference type="Gene3D" id="3.40.50.10420">
    <property type="entry name" value="NagB/RpiA/CoA transferase-like"/>
    <property type="match status" value="1"/>
</dbReference>
<dbReference type="NCBIfam" id="TIGR02727">
    <property type="entry name" value="MTHFS_bact"/>
    <property type="match status" value="1"/>
</dbReference>
<gene>
    <name evidence="5" type="ORF">J8TS2_01010</name>
</gene>
<dbReference type="Pfam" id="PF01812">
    <property type="entry name" value="5-FTHF_cyc-lig"/>
    <property type="match status" value="1"/>
</dbReference>
<dbReference type="PIRSF" id="PIRSF006806">
    <property type="entry name" value="FTHF_cligase"/>
    <property type="match status" value="1"/>
</dbReference>
<evidence type="ECO:0000256" key="1">
    <source>
        <dbReference type="ARBA" id="ARBA00010638"/>
    </source>
</evidence>
<proteinExistence type="inferred from homology"/>
<dbReference type="InterPro" id="IPR002698">
    <property type="entry name" value="FTHF_cligase"/>
</dbReference>
<protein>
    <recommendedName>
        <fullName evidence="4">5-formyltetrahydrofolate cyclo-ligase</fullName>
        <ecNumber evidence="4">6.3.3.2</ecNumber>
    </recommendedName>
</protein>